<feature type="signal peptide" evidence="18">
    <location>
        <begin position="1"/>
        <end position="17"/>
    </location>
</feature>
<keyword evidence="21" id="KW-1185">Reference proteome</keyword>
<keyword evidence="9" id="KW-0472">Membrane</keyword>
<evidence type="ECO:0000256" key="10">
    <source>
        <dbReference type="ARBA" id="ARBA00023157"/>
    </source>
</evidence>
<feature type="domain" description="G-protein coupled receptors family 3 profile" evidence="19">
    <location>
        <begin position="406"/>
        <end position="656"/>
    </location>
</feature>
<evidence type="ECO:0000256" key="3">
    <source>
        <dbReference type="ARBA" id="ARBA00022475"/>
    </source>
</evidence>
<evidence type="ECO:0000256" key="16">
    <source>
        <dbReference type="ARBA" id="ARBA00034104"/>
    </source>
</evidence>
<dbReference type="PROSITE" id="PS50259">
    <property type="entry name" value="G_PROTEIN_RECEP_F3_4"/>
    <property type="match status" value="1"/>
</dbReference>
<feature type="region of interest" description="Disordered" evidence="17">
    <location>
        <begin position="909"/>
        <end position="942"/>
    </location>
</feature>
<evidence type="ECO:0000256" key="14">
    <source>
        <dbReference type="ARBA" id="ARBA00023257"/>
    </source>
</evidence>
<feature type="region of interest" description="Disordered" evidence="17">
    <location>
        <begin position="358"/>
        <end position="377"/>
    </location>
</feature>
<evidence type="ECO:0000256" key="18">
    <source>
        <dbReference type="SAM" id="SignalP"/>
    </source>
</evidence>
<keyword evidence="14" id="KW-0628">Postsynaptic cell membrane</keyword>
<dbReference type="InterPro" id="IPR054714">
    <property type="entry name" value="GPR158_179_extracellular"/>
</dbReference>
<dbReference type="Ensembl" id="ENSPMET00000016075.1">
    <property type="protein sequence ID" value="ENSPMEP00000000325.1"/>
    <property type="gene ID" value="ENSPMEG00000001090.1"/>
</dbReference>
<feature type="compositionally biased region" description="Basic and acidic residues" evidence="17">
    <location>
        <begin position="1141"/>
        <end position="1152"/>
    </location>
</feature>
<feature type="compositionally biased region" description="Basic residues" evidence="17">
    <location>
        <begin position="730"/>
        <end position="740"/>
    </location>
</feature>
<dbReference type="Gene3D" id="3.30.450.20">
    <property type="entry name" value="PAS domain"/>
    <property type="match status" value="1"/>
</dbReference>
<organism evidence="20 21">
    <name type="scientific">Poecilia mexicana</name>
    <dbReference type="NCBI Taxonomy" id="48701"/>
    <lineage>
        <taxon>Eukaryota</taxon>
        <taxon>Metazoa</taxon>
        <taxon>Chordata</taxon>
        <taxon>Craniata</taxon>
        <taxon>Vertebrata</taxon>
        <taxon>Euteleostomi</taxon>
        <taxon>Actinopterygii</taxon>
        <taxon>Neopterygii</taxon>
        <taxon>Teleostei</taxon>
        <taxon>Neoteleostei</taxon>
        <taxon>Acanthomorphata</taxon>
        <taxon>Ovalentaria</taxon>
        <taxon>Atherinomorphae</taxon>
        <taxon>Cyprinodontiformes</taxon>
        <taxon>Poeciliidae</taxon>
        <taxon>Poeciliinae</taxon>
        <taxon>Poecilia</taxon>
    </lineage>
</organism>
<evidence type="ECO:0000256" key="9">
    <source>
        <dbReference type="ARBA" id="ARBA00023136"/>
    </source>
</evidence>
<dbReference type="Pfam" id="PF00003">
    <property type="entry name" value="7tm_3"/>
    <property type="match status" value="1"/>
</dbReference>
<evidence type="ECO:0000259" key="19">
    <source>
        <dbReference type="PROSITE" id="PS50259"/>
    </source>
</evidence>
<feature type="compositionally biased region" description="Basic and acidic residues" evidence="17">
    <location>
        <begin position="1202"/>
        <end position="1229"/>
    </location>
</feature>
<dbReference type="Proteomes" id="UP000261480">
    <property type="component" value="Unplaced"/>
</dbReference>
<evidence type="ECO:0000256" key="6">
    <source>
        <dbReference type="ARBA" id="ARBA00022989"/>
    </source>
</evidence>
<feature type="compositionally biased region" description="Low complexity" evidence="17">
    <location>
        <begin position="1046"/>
        <end position="1062"/>
    </location>
</feature>
<name>A0A3B3WBN1_9TELE</name>
<dbReference type="InterPro" id="IPR009030">
    <property type="entry name" value="Growth_fac_rcpt_cys_sf"/>
</dbReference>
<feature type="compositionally biased region" description="Basic and acidic residues" evidence="17">
    <location>
        <begin position="924"/>
        <end position="942"/>
    </location>
</feature>
<keyword evidence="4" id="KW-0812">Transmembrane</keyword>
<feature type="compositionally biased region" description="Basic and acidic residues" evidence="17">
    <location>
        <begin position="747"/>
        <end position="771"/>
    </location>
</feature>
<evidence type="ECO:0000256" key="17">
    <source>
        <dbReference type="SAM" id="MobiDB-lite"/>
    </source>
</evidence>
<dbReference type="STRING" id="48701.ENSPMEP00000000325"/>
<comment type="similarity">
    <text evidence="2">Belongs to the G-protein coupled receptor 3 family.</text>
</comment>
<dbReference type="PANTHER" id="PTHR32546:SF27">
    <property type="entry name" value="G PROTEIN-COUPLED RECEPTOR 158B"/>
    <property type="match status" value="1"/>
</dbReference>
<evidence type="ECO:0000256" key="5">
    <source>
        <dbReference type="ARBA" id="ARBA00022729"/>
    </source>
</evidence>
<keyword evidence="13" id="KW-0807">Transducer</keyword>
<feature type="compositionally biased region" description="Polar residues" evidence="17">
    <location>
        <begin position="772"/>
        <end position="783"/>
    </location>
</feature>
<dbReference type="PANTHER" id="PTHR32546">
    <property type="entry name" value="G-PROTEIN COUPLED RECEPTOR 158-RELATED"/>
    <property type="match status" value="1"/>
</dbReference>
<evidence type="ECO:0000256" key="12">
    <source>
        <dbReference type="ARBA" id="ARBA00023180"/>
    </source>
</evidence>
<dbReference type="GO" id="GO:0004930">
    <property type="term" value="F:G protein-coupled receptor activity"/>
    <property type="evidence" value="ECO:0007669"/>
    <property type="project" value="UniProtKB-KW"/>
</dbReference>
<evidence type="ECO:0000256" key="8">
    <source>
        <dbReference type="ARBA" id="ARBA00023040"/>
    </source>
</evidence>
<evidence type="ECO:0000256" key="15">
    <source>
        <dbReference type="ARBA" id="ARBA00023273"/>
    </source>
</evidence>
<feature type="region of interest" description="Disordered" evidence="17">
    <location>
        <begin position="32"/>
        <end position="58"/>
    </location>
</feature>
<dbReference type="SUPFAM" id="SSF57184">
    <property type="entry name" value="Growth factor receptor domain"/>
    <property type="match status" value="1"/>
</dbReference>
<dbReference type="Pfam" id="PF22572">
    <property type="entry name" value="GPR158_179_EC"/>
    <property type="match status" value="1"/>
</dbReference>
<feature type="region of interest" description="Disordered" evidence="17">
    <location>
        <begin position="1025"/>
        <end position="1286"/>
    </location>
</feature>
<proteinExistence type="inferred from homology"/>
<evidence type="ECO:0000256" key="13">
    <source>
        <dbReference type="ARBA" id="ARBA00023224"/>
    </source>
</evidence>
<evidence type="ECO:0000313" key="21">
    <source>
        <dbReference type="Proteomes" id="UP000261480"/>
    </source>
</evidence>
<keyword evidence="3" id="KW-1003">Cell membrane</keyword>
<feature type="compositionally biased region" description="Basic and acidic residues" evidence="17">
    <location>
        <begin position="1080"/>
        <end position="1093"/>
    </location>
</feature>
<feature type="compositionally biased region" description="Basic and acidic residues" evidence="17">
    <location>
        <begin position="364"/>
        <end position="375"/>
    </location>
</feature>
<keyword evidence="6" id="KW-1133">Transmembrane helix</keyword>
<evidence type="ECO:0000256" key="2">
    <source>
        <dbReference type="ARBA" id="ARBA00007242"/>
    </source>
</evidence>
<keyword evidence="10" id="KW-1015">Disulfide bond</keyword>
<keyword evidence="11" id="KW-0675">Receptor</keyword>
<comment type="subcellular location">
    <subcellularLocation>
        <location evidence="1">Cell projection</location>
        <location evidence="1">Neuron projection</location>
    </subcellularLocation>
    <subcellularLocation>
        <location evidence="16">Postsynaptic cell membrane</location>
        <topology evidence="16">Multi-pass membrane protein</topology>
    </subcellularLocation>
</comment>
<keyword evidence="5 18" id="KW-0732">Signal</keyword>
<reference evidence="20" key="2">
    <citation type="submission" date="2025-09" db="UniProtKB">
        <authorList>
            <consortium name="Ensembl"/>
        </authorList>
    </citation>
    <scope>IDENTIFICATION</scope>
</reference>
<dbReference type="CDD" id="cd15293">
    <property type="entry name" value="7tmC_GPR158-like"/>
    <property type="match status" value="1"/>
</dbReference>
<evidence type="ECO:0000256" key="7">
    <source>
        <dbReference type="ARBA" id="ARBA00023018"/>
    </source>
</evidence>
<sequence>MALILLALLLHTGLVLGSNYGYVEWSDNDRDEKHPPAAFSTQSFNKEPPHRPTPHPLQPTERAVVAHKIEEDLPRVVTAFLHTGDSSALRQVNCSRRYELSSLRGGLHVASHYSLHSVLDTVAHATNFLNMILQTNRSRERTFRGDTGWYHALVQSILEGDPKIHRAVVTLHADPPTTPGPQVFLQATRTGNEVVLQDLSGSAHRRLKNRSPETDWFHDFRDERRPQAHRGVPEGSGSGGGSHLLDKSQIKWSAPYLECEHGAFFPYWLLTLSARFYGLKSNSAPEFRGVIRVDVNLQDVDIDQCSSSGWFAGTHRCNLTSMECTPVGGHGFVLDKYKCQCRKGFYHPSRVAFKGNDQRVLPPSDREHSSYRDETSDMSNKCLPCREGCKYCQDDTPCLVQEDGGLRLAVASFQGLCMMLDLASMLVVYHFRRNKSIRTSGLILLEAILFGALLLYFPVMILYFNPSVFRCILLRWVRLLGFAIAYGTIILKLYRVLKVFLSRTAQRTPYMTSWRVLRLLAVILLIVLWFLVAWTSAVCQSPELSRSLIVAGFTPEGMQFSMCLLDRWDYMMGVAEFLFLLWGVYLCFTVRTIPSAFHEPRYIAVAIYNELLISAIFHIIRFSLAAGLHPDWMLMLFFAHTHLTVTVTLGLLLVPKFLTKGTQARDDIATEAYEEELDMGRSGSYLNSSITSAWSEHSLDPEDIREELKKLYAQLEVHKRKKMLANNPHLQKKRNSKKGLGRTLMKRITEIPETMHLHRQCSRDDGSEHGSNRGTLRRNQLEASHQGKLQDDSLKNKLTGLTKSLSFDHVCEQDAETTSQTGSVPGDKMTPIGSGGDGSLLGSLIGHRHTKKQLEPASTLPRLEPAESTESVPLFWKSASAHNLTHEKKPIHLRTSIMQKSLSVITSAKEKMPGLSSKTQSVEDASKKGQKGPEERTLSEVDETPEHFPKMIISQSVEYSKTPMKMGIMKQQVNLCICAGKSNLIVSSSLIVFQVSGSQPSICSETGRSLYDVSEVCPWELDEAQTPSEAKTQKHVSIAPVEPATGRRGSSSSSGTAKVSRSQVRQKPGQSPSNRRRSKDKGGERDDGREVRKSRPPKSPLPLKPDVSPWEFDEQPMVGGDSDSISPDRIMRKKSVTPTDGKPKGLHSDHSKSTGSLLQPPSLMVEISPWDYGGPPSPKQEKTCNSPTTHKKKRKGSSSSNHKSDKDRAREKSRERRSSSSKPPSERRRVSQSSEGGGPMERRRSSTRDAEVFSRDTEHLHAHGGLAQTKKSPEKKEKSLRSSYKPAVLSAAKMVDVCPWDFPEKESGERA</sequence>
<keyword evidence="15" id="KW-0966">Cell projection</keyword>
<dbReference type="GO" id="GO:0045211">
    <property type="term" value="C:postsynaptic membrane"/>
    <property type="evidence" value="ECO:0007669"/>
    <property type="project" value="UniProtKB-SubCell"/>
</dbReference>
<feature type="compositionally biased region" description="Basic and acidic residues" evidence="17">
    <location>
        <begin position="1271"/>
        <end position="1280"/>
    </location>
</feature>
<dbReference type="InterPro" id="IPR017978">
    <property type="entry name" value="GPCR_3_C"/>
</dbReference>
<feature type="compositionally biased region" description="Basic and acidic residues" evidence="17">
    <location>
        <begin position="1240"/>
        <end position="1261"/>
    </location>
</feature>
<evidence type="ECO:0000256" key="1">
    <source>
        <dbReference type="ARBA" id="ARBA00004487"/>
    </source>
</evidence>
<keyword evidence="12" id="KW-0325">Glycoprotein</keyword>
<protein>
    <recommendedName>
        <fullName evidence="19">G-protein coupled receptors family 3 profile domain-containing protein</fullName>
    </recommendedName>
</protein>
<evidence type="ECO:0000313" key="20">
    <source>
        <dbReference type="Ensembl" id="ENSPMEP00000000325.1"/>
    </source>
</evidence>
<dbReference type="GO" id="GO:0043005">
    <property type="term" value="C:neuron projection"/>
    <property type="evidence" value="ECO:0007669"/>
    <property type="project" value="UniProtKB-SubCell"/>
</dbReference>
<feature type="chain" id="PRO_5017321711" description="G-protein coupled receptors family 3 profile domain-containing protein" evidence="18">
    <location>
        <begin position="18"/>
        <end position="1311"/>
    </location>
</feature>
<evidence type="ECO:0000256" key="4">
    <source>
        <dbReference type="ARBA" id="ARBA00022692"/>
    </source>
</evidence>
<keyword evidence="7" id="KW-0770">Synapse</keyword>
<evidence type="ECO:0000256" key="11">
    <source>
        <dbReference type="ARBA" id="ARBA00023170"/>
    </source>
</evidence>
<feature type="region of interest" description="Disordered" evidence="17">
    <location>
        <begin position="722"/>
        <end position="794"/>
    </location>
</feature>
<feature type="compositionally biased region" description="Polar residues" evidence="17">
    <location>
        <begin position="1063"/>
        <end position="1073"/>
    </location>
</feature>
<reference evidence="20" key="1">
    <citation type="submission" date="2025-08" db="UniProtKB">
        <authorList>
            <consortium name="Ensembl"/>
        </authorList>
    </citation>
    <scope>IDENTIFICATION</scope>
</reference>
<feature type="region of interest" description="Disordered" evidence="17">
    <location>
        <begin position="221"/>
        <end position="243"/>
    </location>
</feature>
<dbReference type="InterPro" id="IPR043458">
    <property type="entry name" value="GPR158/179"/>
</dbReference>
<keyword evidence="8" id="KW-0297">G-protein coupled receptor</keyword>
<accession>A0A3B3WBN1</accession>
<feature type="region of interest" description="Disordered" evidence="17">
    <location>
        <begin position="813"/>
        <end position="843"/>
    </location>
</feature>